<proteinExistence type="predicted"/>
<evidence type="ECO:0000313" key="2">
    <source>
        <dbReference type="EMBL" id="MBS7674306.1"/>
    </source>
</evidence>
<keyword evidence="1" id="KW-0812">Transmembrane</keyword>
<dbReference type="PANTHER" id="PTHR32063">
    <property type="match status" value="1"/>
</dbReference>
<dbReference type="GO" id="GO:0042910">
    <property type="term" value="F:xenobiotic transmembrane transporter activity"/>
    <property type="evidence" value="ECO:0007669"/>
    <property type="project" value="TreeGrafter"/>
</dbReference>
<evidence type="ECO:0000313" key="3">
    <source>
        <dbReference type="Proteomes" id="UP001196338"/>
    </source>
</evidence>
<reference evidence="2" key="1">
    <citation type="submission" date="2021-05" db="EMBL/GenBank/DDBJ databases">
        <authorList>
            <person name="Stine C."/>
        </authorList>
    </citation>
    <scope>NUCLEOTIDE SEQUENCE</scope>
    <source>
        <strain evidence="2">TDS0091212</strain>
    </source>
</reference>
<organism evidence="2 3">
    <name type="scientific">Vibrio cholerae</name>
    <dbReference type="NCBI Taxonomy" id="666"/>
    <lineage>
        <taxon>Bacteria</taxon>
        <taxon>Pseudomonadati</taxon>
        <taxon>Pseudomonadota</taxon>
        <taxon>Gammaproteobacteria</taxon>
        <taxon>Vibrionales</taxon>
        <taxon>Vibrionaceae</taxon>
        <taxon>Vibrio</taxon>
    </lineage>
</organism>
<dbReference type="InterPro" id="IPR001036">
    <property type="entry name" value="Acrflvin-R"/>
</dbReference>
<keyword evidence="1" id="KW-0472">Membrane</keyword>
<comment type="caution">
    <text evidence="2">The sequence shown here is derived from an EMBL/GenBank/DDBJ whole genome shotgun (WGS) entry which is preliminary data.</text>
</comment>
<feature type="transmembrane region" description="Helical" evidence="1">
    <location>
        <begin position="6"/>
        <end position="24"/>
    </location>
</feature>
<accession>A0AAW4KXG0</accession>
<name>A0AAW4KXG0_VIBCL</name>
<dbReference type="SUPFAM" id="SSF82866">
    <property type="entry name" value="Multidrug efflux transporter AcrB transmembrane domain"/>
    <property type="match status" value="1"/>
</dbReference>
<sequence length="91" mass="9580">SGNDLGMIAIIGIILLIGIVKKNAIMMIDFALDAERNQGLDPQTAIYQAALLRFRPILMTTLAALFGAVPLMLASGSGAELRQPLGLVMVG</sequence>
<keyword evidence="1" id="KW-1133">Transmembrane helix</keyword>
<dbReference type="Gene3D" id="1.20.1640.10">
    <property type="entry name" value="Multidrug efflux transporter AcrB transmembrane domain"/>
    <property type="match status" value="1"/>
</dbReference>
<evidence type="ECO:0000256" key="1">
    <source>
        <dbReference type="SAM" id="Phobius"/>
    </source>
</evidence>
<dbReference type="EMBL" id="JAHBND010000545">
    <property type="protein sequence ID" value="MBS7674306.1"/>
    <property type="molecule type" value="Genomic_DNA"/>
</dbReference>
<reference evidence="2" key="2">
    <citation type="submission" date="2023-08" db="EMBL/GenBank/DDBJ databases">
        <title>Vibrio cholerae Outbreaks in Tanzania Exemplify Founder Flush: Simultaneous Increases in Population Size and Genetic Diversity.</title>
        <authorList>
            <person name="Debes A.K."/>
            <person name="Mohammed A."/>
            <person name="Maseke I."/>
            <person name="Almeida M."/>
            <person name="Li S."/>
            <person name="Matimba H."/>
            <person name="Joachim A."/>
            <person name="Mizinduko M."/>
            <person name="Nyanga S."/>
            <person name="Kelly M."/>
            <person name="Kachwamba Y."/>
            <person name="Schaffer A.M."/>
            <person name="Nyanga A.S."/>
            <person name="Mghamba J."/>
            <person name="Mosha F.S."/>
            <person name="Sack D.A."/>
            <person name="Stine O.C."/>
        </authorList>
    </citation>
    <scope>NUCLEOTIDE SEQUENCE</scope>
    <source>
        <strain evidence="2">TDS0091212</strain>
    </source>
</reference>
<dbReference type="Pfam" id="PF00873">
    <property type="entry name" value="ACR_tran"/>
    <property type="match status" value="1"/>
</dbReference>
<dbReference type="GO" id="GO:0005886">
    <property type="term" value="C:plasma membrane"/>
    <property type="evidence" value="ECO:0007669"/>
    <property type="project" value="TreeGrafter"/>
</dbReference>
<feature type="transmembrane region" description="Helical" evidence="1">
    <location>
        <begin position="57"/>
        <end position="79"/>
    </location>
</feature>
<dbReference type="AlphaFoldDB" id="A0AAW4KXG0"/>
<gene>
    <name evidence="2" type="ORF">KIN13_12810</name>
</gene>
<protein>
    <submittedName>
        <fullName evidence="2">Efflux RND transporter permease subunit</fullName>
    </submittedName>
</protein>
<dbReference type="Proteomes" id="UP001196338">
    <property type="component" value="Unassembled WGS sequence"/>
</dbReference>
<feature type="non-terminal residue" evidence="2">
    <location>
        <position position="91"/>
    </location>
</feature>
<dbReference type="PANTHER" id="PTHR32063:SF21">
    <property type="entry name" value="MULTIDRUG RESISTANCE PROTEIN MDTB"/>
    <property type="match status" value="1"/>
</dbReference>
<feature type="non-terminal residue" evidence="2">
    <location>
        <position position="1"/>
    </location>
</feature>